<keyword evidence="3" id="KW-1185">Reference proteome</keyword>
<dbReference type="EMBL" id="BMAT01007928">
    <property type="protein sequence ID" value="GFR74296.1"/>
    <property type="molecule type" value="Genomic_DNA"/>
</dbReference>
<dbReference type="AlphaFoldDB" id="A0AAV4FMP3"/>
<protein>
    <submittedName>
        <fullName evidence="2">Mariner transposase</fullName>
    </submittedName>
</protein>
<name>A0AAV4FMP3_9GAST</name>
<feature type="compositionally biased region" description="Basic and acidic residues" evidence="1">
    <location>
        <begin position="170"/>
        <end position="203"/>
    </location>
</feature>
<feature type="compositionally biased region" description="Polar residues" evidence="1">
    <location>
        <begin position="159"/>
        <end position="169"/>
    </location>
</feature>
<dbReference type="Gene3D" id="3.30.420.10">
    <property type="entry name" value="Ribonuclease H-like superfamily/Ribonuclease H"/>
    <property type="match status" value="1"/>
</dbReference>
<comment type="caution">
    <text evidence="2">The sequence shown here is derived from an EMBL/GenBank/DDBJ whole genome shotgun (WGS) entry which is preliminary data.</text>
</comment>
<evidence type="ECO:0000313" key="3">
    <source>
        <dbReference type="Proteomes" id="UP000762676"/>
    </source>
</evidence>
<feature type="compositionally biased region" description="Basic and acidic residues" evidence="1">
    <location>
        <begin position="1"/>
        <end position="18"/>
    </location>
</feature>
<sequence length="544" mass="60434">MRRDANLPVRPRDRDSYRSRQWSQSPGRARGQMSTLTFVNSAMPLVKGAAPAPATVARSGRGTRPPPGFEAVDTTRLAVRPTSGPGITVDVSNSSPNPLTVMPTPMSIPTCPSVVAPTTAVNPYTPTPLVSVESTVSPYPTVATRMTDVSPHTPLPVKQGSTASKSAPRNKQEKWRNVKHSGNRDRGYSSRCRKESTTSAGLEERRPRRCLVHGCTHEDAMAKPHFFRHHVPRDLNLNSPCEAQVRALKYLAGELGCRNLKTMVTIAFAHQDLRDITISLALVGAMKRLSAFQRWSRPVKRTEWVTRRLPALLLHWRVLGSLINQLTRVQQVAFAHWRPRTNTPMLEIQDSVVEEIDNLLAGEAPGPTANEEAMETESTEPPVDIVNEVSVGSYASVTAQPATVRWETVRDEEPQLYDAHFHLDRRLGKDATVSEMLRMPLSRRPGTTGRLRGGVAVFCDPHSYLRNVDRIVDVPGDKVRLHDLETSILSRDKKVQSAKVMAIVFWDAKGVILLDILSQGQCINAVLYYSTLDRLICAIRRKKT</sequence>
<organism evidence="2 3">
    <name type="scientific">Elysia marginata</name>
    <dbReference type="NCBI Taxonomy" id="1093978"/>
    <lineage>
        <taxon>Eukaryota</taxon>
        <taxon>Metazoa</taxon>
        <taxon>Spiralia</taxon>
        <taxon>Lophotrochozoa</taxon>
        <taxon>Mollusca</taxon>
        <taxon>Gastropoda</taxon>
        <taxon>Heterobranchia</taxon>
        <taxon>Euthyneura</taxon>
        <taxon>Panpulmonata</taxon>
        <taxon>Sacoglossa</taxon>
        <taxon>Placobranchoidea</taxon>
        <taxon>Plakobranchidae</taxon>
        <taxon>Elysia</taxon>
    </lineage>
</organism>
<feature type="region of interest" description="Disordered" evidence="1">
    <location>
        <begin position="145"/>
        <end position="203"/>
    </location>
</feature>
<accession>A0AAV4FMP3</accession>
<dbReference type="GO" id="GO:0003676">
    <property type="term" value="F:nucleic acid binding"/>
    <property type="evidence" value="ECO:0007669"/>
    <property type="project" value="InterPro"/>
</dbReference>
<gene>
    <name evidence="2" type="ORF">ElyMa_003888200</name>
</gene>
<feature type="region of interest" description="Disordered" evidence="1">
    <location>
        <begin position="1"/>
        <end position="32"/>
    </location>
</feature>
<dbReference type="Pfam" id="PF01359">
    <property type="entry name" value="Transposase_1"/>
    <property type="match status" value="1"/>
</dbReference>
<feature type="compositionally biased region" description="Polar residues" evidence="1">
    <location>
        <begin position="19"/>
        <end position="32"/>
    </location>
</feature>
<reference evidence="2 3" key="1">
    <citation type="journal article" date="2021" name="Elife">
        <title>Chloroplast acquisition without the gene transfer in kleptoplastic sea slugs, Plakobranchus ocellatus.</title>
        <authorList>
            <person name="Maeda T."/>
            <person name="Takahashi S."/>
            <person name="Yoshida T."/>
            <person name="Shimamura S."/>
            <person name="Takaki Y."/>
            <person name="Nagai Y."/>
            <person name="Toyoda A."/>
            <person name="Suzuki Y."/>
            <person name="Arimoto A."/>
            <person name="Ishii H."/>
            <person name="Satoh N."/>
            <person name="Nishiyama T."/>
            <person name="Hasebe M."/>
            <person name="Maruyama T."/>
            <person name="Minagawa J."/>
            <person name="Obokata J."/>
            <person name="Shigenobu S."/>
        </authorList>
    </citation>
    <scope>NUCLEOTIDE SEQUENCE [LARGE SCALE GENOMIC DNA]</scope>
</reference>
<proteinExistence type="predicted"/>
<evidence type="ECO:0000256" key="1">
    <source>
        <dbReference type="SAM" id="MobiDB-lite"/>
    </source>
</evidence>
<evidence type="ECO:0000313" key="2">
    <source>
        <dbReference type="EMBL" id="GFR74296.1"/>
    </source>
</evidence>
<dbReference type="InterPro" id="IPR001888">
    <property type="entry name" value="Transposase_1"/>
</dbReference>
<dbReference type="Proteomes" id="UP000762676">
    <property type="component" value="Unassembled WGS sequence"/>
</dbReference>
<dbReference type="InterPro" id="IPR036397">
    <property type="entry name" value="RNaseH_sf"/>
</dbReference>